<dbReference type="InterPro" id="IPR045296">
    <property type="entry name" value="Complex1_LYR_ETFRF1_LYRM5"/>
</dbReference>
<keyword evidence="3" id="KW-1185">Reference proteome</keyword>
<protein>
    <submittedName>
        <fullName evidence="2">Complex 1 LYR protein</fullName>
    </submittedName>
</protein>
<dbReference type="AlphaFoldDB" id="A0A5E4MMM0"/>
<dbReference type="Pfam" id="PF13233">
    <property type="entry name" value="Complex1_LYR_2"/>
    <property type="match status" value="1"/>
</dbReference>
<evidence type="ECO:0000313" key="2">
    <source>
        <dbReference type="EMBL" id="VVC33460.1"/>
    </source>
</evidence>
<dbReference type="GO" id="GO:0005739">
    <property type="term" value="C:mitochondrion"/>
    <property type="evidence" value="ECO:0007669"/>
    <property type="project" value="TreeGrafter"/>
</dbReference>
<dbReference type="GO" id="GO:0090324">
    <property type="term" value="P:negative regulation of oxidative phosphorylation"/>
    <property type="evidence" value="ECO:0007669"/>
    <property type="project" value="InterPro"/>
</dbReference>
<dbReference type="GO" id="GO:0022904">
    <property type="term" value="P:respiratory electron transport chain"/>
    <property type="evidence" value="ECO:0007669"/>
    <property type="project" value="TreeGrafter"/>
</dbReference>
<proteinExistence type="inferred from homology"/>
<dbReference type="PANTHER" id="PTHR21024:SF0">
    <property type="entry name" value="ELECTRON TRANSFER FLAVOPROTEIN REGULATORY FACTOR 1"/>
    <property type="match status" value="1"/>
</dbReference>
<sequence>MAKAAARREVVNLYKTLLYMGRDYPQGYDFFRSRLKKAFQKNSNISDPQQIHTLVKRGQFVIKEIEALYMLKKYRTLKNRYTTEENLSKS</sequence>
<name>A0A5E4MMM0_9HEMI</name>
<organism evidence="2 3">
    <name type="scientific">Cinara cedri</name>
    <dbReference type="NCBI Taxonomy" id="506608"/>
    <lineage>
        <taxon>Eukaryota</taxon>
        <taxon>Metazoa</taxon>
        <taxon>Ecdysozoa</taxon>
        <taxon>Arthropoda</taxon>
        <taxon>Hexapoda</taxon>
        <taxon>Insecta</taxon>
        <taxon>Pterygota</taxon>
        <taxon>Neoptera</taxon>
        <taxon>Paraneoptera</taxon>
        <taxon>Hemiptera</taxon>
        <taxon>Sternorrhyncha</taxon>
        <taxon>Aphidomorpha</taxon>
        <taxon>Aphidoidea</taxon>
        <taxon>Aphididae</taxon>
        <taxon>Lachninae</taxon>
        <taxon>Cinara</taxon>
    </lineage>
</organism>
<reference evidence="2 3" key="1">
    <citation type="submission" date="2019-08" db="EMBL/GenBank/DDBJ databases">
        <authorList>
            <person name="Alioto T."/>
            <person name="Alioto T."/>
            <person name="Gomez Garrido J."/>
        </authorList>
    </citation>
    <scope>NUCLEOTIDE SEQUENCE [LARGE SCALE GENOMIC DNA]</scope>
</reference>
<comment type="similarity">
    <text evidence="1">Belongs to the complex I LYR family.</text>
</comment>
<dbReference type="InterPro" id="IPR052000">
    <property type="entry name" value="ETFRF1"/>
</dbReference>
<gene>
    <name evidence="2" type="ORF">CINCED_3A021606</name>
</gene>
<evidence type="ECO:0000313" key="3">
    <source>
        <dbReference type="Proteomes" id="UP000325440"/>
    </source>
</evidence>
<dbReference type="PANTHER" id="PTHR21024">
    <property type="entry name" value="GROWTH HORMONE-INDUCIBLE SOLUBLE PROTEIN-RELATED"/>
    <property type="match status" value="1"/>
</dbReference>
<dbReference type="EMBL" id="CABPRJ010000969">
    <property type="protein sequence ID" value="VVC33460.1"/>
    <property type="molecule type" value="Genomic_DNA"/>
</dbReference>
<evidence type="ECO:0000256" key="1">
    <source>
        <dbReference type="ARBA" id="ARBA00009508"/>
    </source>
</evidence>
<accession>A0A5E4MMM0</accession>
<dbReference type="CDD" id="cd20265">
    <property type="entry name" value="Complex1_LYR_ETFRF1_LYRM5"/>
    <property type="match status" value="1"/>
</dbReference>
<dbReference type="Proteomes" id="UP000325440">
    <property type="component" value="Unassembled WGS sequence"/>
</dbReference>
<dbReference type="OrthoDB" id="10258445at2759"/>